<protein>
    <submittedName>
        <fullName evidence="2">Minor capsid protein</fullName>
    </submittedName>
</protein>
<feature type="domain" description="Phage head morphogenesis" evidence="1">
    <location>
        <begin position="166"/>
        <end position="285"/>
    </location>
</feature>
<reference evidence="2" key="1">
    <citation type="journal article" date="2021" name="Proc. Natl. Acad. Sci. U.S.A.">
        <title>A Catalog of Tens of Thousands of Viruses from Human Metagenomes Reveals Hidden Associations with Chronic Diseases.</title>
        <authorList>
            <person name="Tisza M.J."/>
            <person name="Buck C.B."/>
        </authorList>
    </citation>
    <scope>NUCLEOTIDE SEQUENCE</scope>
    <source>
        <strain evidence="2">Ctljn1</strain>
    </source>
</reference>
<dbReference type="Pfam" id="PF04233">
    <property type="entry name" value="Phage_Mu_F"/>
    <property type="match status" value="1"/>
</dbReference>
<dbReference type="GO" id="GO:0008237">
    <property type="term" value="F:metallopeptidase activity"/>
    <property type="evidence" value="ECO:0007669"/>
    <property type="project" value="InterPro"/>
</dbReference>
<accession>A0A8S5R0C2</accession>
<dbReference type="NCBIfam" id="TIGR01641">
    <property type="entry name" value="phageSPP1_gp7"/>
    <property type="match status" value="1"/>
</dbReference>
<sequence>MTRLNLDLADTWTDATLDEIVDHLDSVYRQAYREMKEERDKSFSLFVKADKDKQKQLENGTITEEYYKQWRLGWIRNNEKMQSLMDDYAKKATETNKIASDYINGITPEVFMYNHNFTAYEFEKGTGVSFSIVDKNTVKELATNKNHSEFRTISINPKRDYAWNRKQIQRTLTAGIIQGKSIPKIAKDFYKVMGNNKSASVRNARTAVTSAQNGGRQKGFEQAHDLGIKFKKEWLSAHDGRVRDSHAHLDGVRVEYDEKFPNGLMYPGDPQGHPGEVYNCRCTLIADVNGMRGKRTNNTVESYQNWLNRKIVNMLTSYDSLDIMSFKRKVQDSDIKALRNVVGFEKIGKSLRNQDGYMISKATEQLIALENRFQIIHNLESSAITSVNNTDVKDALGYVDLIGDNPKALKLHLCDNGFNNKNKAISVIKANVLKGSFMPCKESNYDVYTVTHEYGHMIQNSIVANEVNLTDTEDYYKTYAKHKEEIIEIAKSINANIDIKKEMSVCGLKKASEFFAEAFANMQLGSSNVLGKAMKIWLQRRGL</sequence>
<organism evidence="2">
    <name type="scientific">Siphoviridae sp. ctljn1</name>
    <dbReference type="NCBI Taxonomy" id="2826448"/>
    <lineage>
        <taxon>Viruses</taxon>
        <taxon>Duplodnaviria</taxon>
        <taxon>Heunggongvirae</taxon>
        <taxon>Uroviricota</taxon>
        <taxon>Caudoviricetes</taxon>
    </lineage>
</organism>
<proteinExistence type="predicted"/>
<evidence type="ECO:0000313" key="2">
    <source>
        <dbReference type="EMBL" id="DAE24918.1"/>
    </source>
</evidence>
<dbReference type="InterPro" id="IPR006528">
    <property type="entry name" value="Phage_head_morphogenesis_dom"/>
</dbReference>
<dbReference type="InterPro" id="IPR024079">
    <property type="entry name" value="MetalloPept_cat_dom_sf"/>
</dbReference>
<name>A0A8S5R0C2_9CAUD</name>
<dbReference type="Gene3D" id="3.40.390.10">
    <property type="entry name" value="Collagenase (Catalytic Domain)"/>
    <property type="match status" value="1"/>
</dbReference>
<dbReference type="EMBL" id="BK015788">
    <property type="protein sequence ID" value="DAE24918.1"/>
    <property type="molecule type" value="Genomic_DNA"/>
</dbReference>
<evidence type="ECO:0000259" key="1">
    <source>
        <dbReference type="Pfam" id="PF04233"/>
    </source>
</evidence>